<dbReference type="InterPro" id="IPR007109">
    <property type="entry name" value="Brix"/>
</dbReference>
<evidence type="ECO:0000256" key="1">
    <source>
        <dbReference type="SAM" id="MobiDB-lite"/>
    </source>
</evidence>
<dbReference type="OrthoDB" id="264354at2759"/>
<evidence type="ECO:0000313" key="3">
    <source>
        <dbReference type="EMBL" id="GIQ89884.1"/>
    </source>
</evidence>
<dbReference type="EMBL" id="BDIP01005540">
    <property type="protein sequence ID" value="GIQ89884.1"/>
    <property type="molecule type" value="Genomic_DNA"/>
</dbReference>
<proteinExistence type="predicted"/>
<dbReference type="InterPro" id="IPR044281">
    <property type="entry name" value="IMP4/RPF1"/>
</dbReference>
<dbReference type="Proteomes" id="UP000265618">
    <property type="component" value="Unassembled WGS sequence"/>
</dbReference>
<organism evidence="3 4">
    <name type="scientific">Kipferlia bialata</name>
    <dbReference type="NCBI Taxonomy" id="797122"/>
    <lineage>
        <taxon>Eukaryota</taxon>
        <taxon>Metamonada</taxon>
        <taxon>Carpediemonas-like organisms</taxon>
        <taxon>Kipferlia</taxon>
    </lineage>
</organism>
<dbReference type="PANTHER" id="PTHR22734:SF3">
    <property type="entry name" value="RIBOSOME PRODUCTION FACTOR 1"/>
    <property type="match status" value="1"/>
</dbReference>
<sequence length="169" mass="19273">PPLLLPSLPLSLSLSPPSLSDPRDYKIAKQKLRDKARADRKEEGVRMIPDTIERKAVADTTVTDVNEDDQAETELFDEFMSYFQGKVQPNILITTSPDPRGKDTLKFVEELGTLFHSTMTYRPRKKFSIKQIQKIGVKRGFTHLMIVHEDRKDPASRSKPVGMMISYLL</sequence>
<protein>
    <recommendedName>
        <fullName evidence="2">Brix domain-containing protein</fullName>
    </recommendedName>
</protein>
<dbReference type="Gene3D" id="3.40.50.10480">
    <property type="entry name" value="Probable brix-domain ribosomal biogenesis protein"/>
    <property type="match status" value="1"/>
</dbReference>
<name>A0A9K3D9J4_9EUKA</name>
<feature type="region of interest" description="Disordered" evidence="1">
    <location>
        <begin position="1"/>
        <end position="42"/>
    </location>
</feature>
<feature type="domain" description="Brix" evidence="2">
    <location>
        <begin position="89"/>
        <end position="169"/>
    </location>
</feature>
<dbReference type="PROSITE" id="PS50833">
    <property type="entry name" value="BRIX"/>
    <property type="match status" value="1"/>
</dbReference>
<feature type="non-terminal residue" evidence="3">
    <location>
        <position position="1"/>
    </location>
</feature>
<comment type="caution">
    <text evidence="3">The sequence shown here is derived from an EMBL/GenBank/DDBJ whole genome shotgun (WGS) entry which is preliminary data.</text>
</comment>
<dbReference type="GO" id="GO:0030687">
    <property type="term" value="C:preribosome, large subunit precursor"/>
    <property type="evidence" value="ECO:0007669"/>
    <property type="project" value="TreeGrafter"/>
</dbReference>
<dbReference type="AlphaFoldDB" id="A0A9K3D9J4"/>
<dbReference type="PANTHER" id="PTHR22734">
    <property type="entry name" value="U3 SMALL NUCLEOLAR RIBONUCLEOPROTEIN PROTEIN IMP4"/>
    <property type="match status" value="1"/>
</dbReference>
<accession>A0A9K3D9J4</accession>
<feature type="compositionally biased region" description="Basic and acidic residues" evidence="1">
    <location>
        <begin position="21"/>
        <end position="42"/>
    </location>
</feature>
<gene>
    <name evidence="3" type="ORF">KIPB_012488</name>
</gene>
<dbReference type="GO" id="GO:0005730">
    <property type="term" value="C:nucleolus"/>
    <property type="evidence" value="ECO:0007669"/>
    <property type="project" value="TreeGrafter"/>
</dbReference>
<dbReference type="GO" id="GO:0000460">
    <property type="term" value="P:maturation of 5.8S rRNA"/>
    <property type="evidence" value="ECO:0007669"/>
    <property type="project" value="TreeGrafter"/>
</dbReference>
<dbReference type="GO" id="GO:0042134">
    <property type="term" value="F:rRNA primary transcript binding"/>
    <property type="evidence" value="ECO:0007669"/>
    <property type="project" value="InterPro"/>
</dbReference>
<dbReference type="GO" id="GO:0000470">
    <property type="term" value="P:maturation of LSU-rRNA"/>
    <property type="evidence" value="ECO:0007669"/>
    <property type="project" value="TreeGrafter"/>
</dbReference>
<keyword evidence="4" id="KW-1185">Reference proteome</keyword>
<feature type="compositionally biased region" description="Low complexity" evidence="1">
    <location>
        <begin position="1"/>
        <end position="20"/>
    </location>
</feature>
<dbReference type="SUPFAM" id="SSF52954">
    <property type="entry name" value="Class II aaRS ABD-related"/>
    <property type="match status" value="1"/>
</dbReference>
<reference evidence="3 4" key="1">
    <citation type="journal article" date="2018" name="PLoS ONE">
        <title>The draft genome of Kipferlia bialata reveals reductive genome evolution in fornicate parasites.</title>
        <authorList>
            <person name="Tanifuji G."/>
            <person name="Takabayashi S."/>
            <person name="Kume K."/>
            <person name="Takagi M."/>
            <person name="Nakayama T."/>
            <person name="Kamikawa R."/>
            <person name="Inagaki Y."/>
            <person name="Hashimoto T."/>
        </authorList>
    </citation>
    <scope>NUCLEOTIDE SEQUENCE [LARGE SCALE GENOMIC DNA]</scope>
    <source>
        <strain evidence="3">NY0173</strain>
    </source>
</reference>
<feature type="non-terminal residue" evidence="3">
    <location>
        <position position="169"/>
    </location>
</feature>
<evidence type="ECO:0000259" key="2">
    <source>
        <dbReference type="PROSITE" id="PS50833"/>
    </source>
</evidence>
<evidence type="ECO:0000313" key="4">
    <source>
        <dbReference type="Proteomes" id="UP000265618"/>
    </source>
</evidence>